<comment type="caution">
    <text evidence="2">The sequence shown here is derived from an EMBL/GenBank/DDBJ whole genome shotgun (WGS) entry which is preliminary data.</text>
</comment>
<reference evidence="2 3" key="1">
    <citation type="submission" date="2024-05" db="EMBL/GenBank/DDBJ databases">
        <authorList>
            <person name="Wallberg A."/>
        </authorList>
    </citation>
    <scope>NUCLEOTIDE SEQUENCE [LARGE SCALE GENOMIC DNA]</scope>
</reference>
<keyword evidence="1" id="KW-1133">Transmembrane helix</keyword>
<sequence>MRVNGRISVYLHITFSLTLYISHCDYYLYMYILPEHHCTHPTDKRGLDHGSYNHWLAPWSSNCILAAPTGQLKIFWGPWAAHRSLTGPLGQPKIIGRPLAANIQFYLLRFEKPYMTVAHLRG</sequence>
<evidence type="ECO:0000313" key="2">
    <source>
        <dbReference type="EMBL" id="CAL4077110.1"/>
    </source>
</evidence>
<gene>
    <name evidence="2" type="ORF">MNOR_LOCUS10325</name>
</gene>
<accession>A0AAV2Q9R3</accession>
<name>A0AAV2Q9R3_MEGNR</name>
<feature type="transmembrane region" description="Helical" evidence="1">
    <location>
        <begin position="7"/>
        <end position="29"/>
    </location>
</feature>
<keyword evidence="1" id="KW-0812">Transmembrane</keyword>
<dbReference type="AlphaFoldDB" id="A0AAV2Q9R3"/>
<keyword evidence="1" id="KW-0472">Membrane</keyword>
<proteinExistence type="predicted"/>
<dbReference type="EMBL" id="CAXKWB010005172">
    <property type="protein sequence ID" value="CAL4077110.1"/>
    <property type="molecule type" value="Genomic_DNA"/>
</dbReference>
<protein>
    <submittedName>
        <fullName evidence="2">Uncharacterized protein</fullName>
    </submittedName>
</protein>
<evidence type="ECO:0000256" key="1">
    <source>
        <dbReference type="SAM" id="Phobius"/>
    </source>
</evidence>
<organism evidence="2 3">
    <name type="scientific">Meganyctiphanes norvegica</name>
    <name type="common">Northern krill</name>
    <name type="synonym">Thysanopoda norvegica</name>
    <dbReference type="NCBI Taxonomy" id="48144"/>
    <lineage>
        <taxon>Eukaryota</taxon>
        <taxon>Metazoa</taxon>
        <taxon>Ecdysozoa</taxon>
        <taxon>Arthropoda</taxon>
        <taxon>Crustacea</taxon>
        <taxon>Multicrustacea</taxon>
        <taxon>Malacostraca</taxon>
        <taxon>Eumalacostraca</taxon>
        <taxon>Eucarida</taxon>
        <taxon>Euphausiacea</taxon>
        <taxon>Euphausiidae</taxon>
        <taxon>Meganyctiphanes</taxon>
    </lineage>
</organism>
<dbReference type="Proteomes" id="UP001497623">
    <property type="component" value="Unassembled WGS sequence"/>
</dbReference>
<evidence type="ECO:0000313" key="3">
    <source>
        <dbReference type="Proteomes" id="UP001497623"/>
    </source>
</evidence>
<keyword evidence="3" id="KW-1185">Reference proteome</keyword>